<dbReference type="CDD" id="cd00160">
    <property type="entry name" value="RhoGEF"/>
    <property type="match status" value="1"/>
</dbReference>
<evidence type="ECO:0000256" key="8">
    <source>
        <dbReference type="SAM" id="MobiDB-lite"/>
    </source>
</evidence>
<evidence type="ECO:0000256" key="3">
    <source>
        <dbReference type="ARBA" id="ARBA00022468"/>
    </source>
</evidence>
<keyword evidence="7" id="KW-0472">Membrane</keyword>
<dbReference type="Pfam" id="PF00621">
    <property type="entry name" value="RhoGEF"/>
    <property type="match status" value="1"/>
</dbReference>
<dbReference type="Pfam" id="PF09128">
    <property type="entry name" value="RGS-like"/>
    <property type="match status" value="1"/>
</dbReference>
<dbReference type="GO" id="GO:0005096">
    <property type="term" value="F:GTPase activator activity"/>
    <property type="evidence" value="ECO:0007669"/>
    <property type="project" value="UniProtKB-KW"/>
</dbReference>
<dbReference type="GO" id="GO:0035556">
    <property type="term" value="P:intracellular signal transduction"/>
    <property type="evidence" value="ECO:0007669"/>
    <property type="project" value="InterPro"/>
</dbReference>
<dbReference type="InterPro" id="IPR015212">
    <property type="entry name" value="RGS-like_dom"/>
</dbReference>
<proteinExistence type="predicted"/>
<dbReference type="InterPro" id="IPR041020">
    <property type="entry name" value="PH_16"/>
</dbReference>
<dbReference type="GO" id="GO:0007186">
    <property type="term" value="P:G protein-coupled receptor signaling pathway"/>
    <property type="evidence" value="ECO:0007669"/>
    <property type="project" value="TreeGrafter"/>
</dbReference>
<dbReference type="PROSITE" id="PS00741">
    <property type="entry name" value="DH_1"/>
    <property type="match status" value="1"/>
</dbReference>
<feature type="compositionally biased region" description="Polar residues" evidence="8">
    <location>
        <begin position="643"/>
        <end position="657"/>
    </location>
</feature>
<dbReference type="Pfam" id="PF17838">
    <property type="entry name" value="PH_16"/>
    <property type="match status" value="1"/>
</dbReference>
<keyword evidence="6" id="KW-0344">Guanine-nucleotide releasing factor</keyword>
<dbReference type="Gene3D" id="2.30.29.30">
    <property type="entry name" value="Pleckstrin-homology domain (PH domain)/Phosphotyrosine-binding domain (PTB)"/>
    <property type="match status" value="1"/>
</dbReference>
<feature type="region of interest" description="Disordered" evidence="8">
    <location>
        <begin position="625"/>
        <end position="657"/>
    </location>
</feature>
<keyword evidence="3" id="KW-0343">GTPase activation</keyword>
<evidence type="ECO:0000256" key="6">
    <source>
        <dbReference type="ARBA" id="ARBA00022658"/>
    </source>
</evidence>
<dbReference type="GO" id="GO:0005737">
    <property type="term" value="C:cytoplasm"/>
    <property type="evidence" value="ECO:0007669"/>
    <property type="project" value="UniProtKB-SubCell"/>
</dbReference>
<organism evidence="10 11">
    <name type="scientific">Anabas testudineus</name>
    <name type="common">Climbing perch</name>
    <name type="synonym">Anthias testudineus</name>
    <dbReference type="NCBI Taxonomy" id="64144"/>
    <lineage>
        <taxon>Eukaryota</taxon>
        <taxon>Metazoa</taxon>
        <taxon>Chordata</taxon>
        <taxon>Craniata</taxon>
        <taxon>Vertebrata</taxon>
        <taxon>Euteleostomi</taxon>
        <taxon>Actinopterygii</taxon>
        <taxon>Neopterygii</taxon>
        <taxon>Teleostei</taxon>
        <taxon>Neoteleostei</taxon>
        <taxon>Acanthomorphata</taxon>
        <taxon>Anabantaria</taxon>
        <taxon>Anabantiformes</taxon>
        <taxon>Anabantoidei</taxon>
        <taxon>Anabantidae</taxon>
        <taxon>Anabas</taxon>
    </lineage>
</organism>
<dbReference type="InterPro" id="IPR001331">
    <property type="entry name" value="GDS_CDC24_CS"/>
</dbReference>
<dbReference type="SUPFAM" id="SSF48097">
    <property type="entry name" value="Regulator of G-protein signaling, RGS"/>
    <property type="match status" value="1"/>
</dbReference>
<evidence type="ECO:0000256" key="4">
    <source>
        <dbReference type="ARBA" id="ARBA00022490"/>
    </source>
</evidence>
<evidence type="ECO:0000256" key="2">
    <source>
        <dbReference type="ARBA" id="ARBA00004496"/>
    </source>
</evidence>
<feature type="compositionally biased region" description="Acidic residues" evidence="8">
    <location>
        <begin position="626"/>
        <end position="635"/>
    </location>
</feature>
<dbReference type="InterPro" id="IPR035899">
    <property type="entry name" value="DBL_dom_sf"/>
</dbReference>
<evidence type="ECO:0000259" key="9">
    <source>
        <dbReference type="PROSITE" id="PS50010"/>
    </source>
</evidence>
<dbReference type="Proteomes" id="UP000265040">
    <property type="component" value="Chromosome 16"/>
</dbReference>
<keyword evidence="4" id="KW-0963">Cytoplasm</keyword>
<evidence type="ECO:0000256" key="1">
    <source>
        <dbReference type="ARBA" id="ARBA00004370"/>
    </source>
</evidence>
<feature type="domain" description="DH" evidence="9">
    <location>
        <begin position="256"/>
        <end position="445"/>
    </location>
</feature>
<name>A0A7N5ZZ53_ANATE</name>
<protein>
    <recommendedName>
        <fullName evidence="9">DH domain-containing protein</fullName>
    </recommendedName>
</protein>
<evidence type="ECO:0000256" key="5">
    <source>
        <dbReference type="ARBA" id="ARBA00022553"/>
    </source>
</evidence>
<comment type="subcellular location">
    <subcellularLocation>
        <location evidence="2">Cytoplasm</location>
    </subcellularLocation>
    <subcellularLocation>
        <location evidence="1">Membrane</location>
    </subcellularLocation>
</comment>
<dbReference type="SUPFAM" id="SSF50729">
    <property type="entry name" value="PH domain-like"/>
    <property type="match status" value="1"/>
</dbReference>
<dbReference type="GO" id="GO:0001664">
    <property type="term" value="F:G protein-coupled receptor binding"/>
    <property type="evidence" value="ECO:0007669"/>
    <property type="project" value="TreeGrafter"/>
</dbReference>
<dbReference type="Gene3D" id="1.20.900.10">
    <property type="entry name" value="Dbl homology (DH) domain"/>
    <property type="match status" value="1"/>
</dbReference>
<reference evidence="10" key="3">
    <citation type="submission" date="2025-09" db="UniProtKB">
        <authorList>
            <consortium name="Ensembl"/>
        </authorList>
    </citation>
    <scope>IDENTIFICATION</scope>
</reference>
<dbReference type="InterPro" id="IPR044926">
    <property type="entry name" value="RGS_subdomain_2"/>
</dbReference>
<dbReference type="GO" id="GO:0016020">
    <property type="term" value="C:membrane"/>
    <property type="evidence" value="ECO:0007669"/>
    <property type="project" value="UniProtKB-SubCell"/>
</dbReference>
<dbReference type="InterPro" id="IPR000219">
    <property type="entry name" value="DH_dom"/>
</dbReference>
<dbReference type="SMART" id="SM00325">
    <property type="entry name" value="RhoGEF"/>
    <property type="match status" value="1"/>
</dbReference>
<evidence type="ECO:0000313" key="10">
    <source>
        <dbReference type="Ensembl" id="ENSATEP00000040352.1"/>
    </source>
</evidence>
<reference evidence="10" key="2">
    <citation type="submission" date="2025-08" db="UniProtKB">
        <authorList>
            <consortium name="Ensembl"/>
        </authorList>
    </citation>
    <scope>IDENTIFICATION</scope>
</reference>
<evidence type="ECO:0000256" key="7">
    <source>
        <dbReference type="ARBA" id="ARBA00023136"/>
    </source>
</evidence>
<dbReference type="PROSITE" id="PS50010">
    <property type="entry name" value="DH_2"/>
    <property type="match status" value="1"/>
</dbReference>
<dbReference type="InterPro" id="IPR011993">
    <property type="entry name" value="PH-like_dom_sf"/>
</dbReference>
<dbReference type="GeneTree" id="ENSGT00940000161180"/>
<dbReference type="SUPFAM" id="SSF48065">
    <property type="entry name" value="DBL homology domain (DH-domain)"/>
    <property type="match status" value="1"/>
</dbReference>
<reference evidence="10" key="1">
    <citation type="submission" date="2021-04" db="EMBL/GenBank/DDBJ databases">
        <authorList>
            <consortium name="Wellcome Sanger Institute Data Sharing"/>
        </authorList>
    </citation>
    <scope>NUCLEOTIDE SEQUENCE [LARGE SCALE GENOMIC DNA]</scope>
</reference>
<keyword evidence="11" id="KW-1185">Reference proteome</keyword>
<evidence type="ECO:0000313" key="11">
    <source>
        <dbReference type="Proteomes" id="UP000265040"/>
    </source>
</evidence>
<dbReference type="AlphaFoldDB" id="A0A7N5ZZ53"/>
<dbReference type="FunFam" id="1.20.900.10:FF:000006">
    <property type="entry name" value="Rho guanine nucleotide exchange factor (GEF) 11"/>
    <property type="match status" value="1"/>
</dbReference>
<dbReference type="Gene3D" id="1.10.167.10">
    <property type="entry name" value="Regulator of G-protein Signalling 4, domain 2"/>
    <property type="match status" value="1"/>
</dbReference>
<dbReference type="PANTHER" id="PTHR45872">
    <property type="entry name" value="RHO GUANINE NUCLEOTIDE EXCHANGE FACTOR 2, ISOFORM D"/>
    <property type="match status" value="1"/>
</dbReference>
<dbReference type="PANTHER" id="PTHR45872:SF4">
    <property type="entry name" value="RHO GUANINE NUCLEOTIDE EXCHANGE FACTOR 1"/>
    <property type="match status" value="1"/>
</dbReference>
<sequence>MSIIGAEDEDFENDLIDVNDQCKHFSHVDMLRDRPTHLLVFMQHVFLQFDPAPLLCYLHADLFRTLNAKETKKQFVEFYNTFLEKGAVLWKILFLANVPNLWFGMDRQKRMMGMTPNEAELVDVDNHHHTDRVPMEMKEKCVNMPGLQLEMQPPAIFQQPPVLLPDCLSYHFIVTWVTLVLGVANQSKLMLLPLLVFISLEGSIALPEAPGQSPTSSSPQVEEMEPRLLEFEQDPPNWRELASPEALSSLSKKETKRQEVINELFATEHAHVRMLSVLQVVFSKPLEREELLTSQEIAAVFPNLDEIIEMHYNFYENLKKLRLEDNFIVKSISTTVLNRFGGTEGDWFQKLTARFCSHQSWALDQIKTKQKKDTRFNAFIQEAESRPQCRRLQLKDIIPIEMQRLTKYPLLLENIAKNTEDSKEKERVQQSADCCRKILNHVNEEVKGMENLLTLKDYQRRLDTSGLKPSNELYTEYKSIDLTQRKMVYEGPVIWRVTKEKAIEVQCVLLADLLVLLQKQDDKLILKCQSKSTNAVQEGKQMLSPIIKLDSVFLRDVATDQKAFYVIFTWDSGAQIYELVAQSIGERKIFHCSLSVFLMKALNLSLPLVMSLKRLLVGSISLSEDSQADEENGEEQTEKSSQDLDSSCQSTGGSVCF</sequence>
<dbReference type="Ensembl" id="ENSATET00000070673.1">
    <property type="protein sequence ID" value="ENSATEP00000040352.1"/>
    <property type="gene ID" value="ENSATEG00000018901.3"/>
</dbReference>
<dbReference type="GO" id="GO:0005085">
    <property type="term" value="F:guanyl-nucleotide exchange factor activity"/>
    <property type="evidence" value="ECO:0007669"/>
    <property type="project" value="UniProtKB-KW"/>
</dbReference>
<accession>A0A7N5ZZ53</accession>
<keyword evidence="5" id="KW-0597">Phosphoprotein</keyword>
<dbReference type="InterPro" id="IPR036305">
    <property type="entry name" value="RGS_sf"/>
</dbReference>